<dbReference type="SUPFAM" id="SSF81995">
    <property type="entry name" value="beta-sandwich domain of Sec23/24"/>
    <property type="match status" value="1"/>
</dbReference>
<feature type="domain" description="Sec23/Sec24 beta-sandwich" evidence="4">
    <location>
        <begin position="308"/>
        <end position="411"/>
    </location>
</feature>
<dbReference type="GO" id="GO:0006886">
    <property type="term" value="P:intracellular protein transport"/>
    <property type="evidence" value="ECO:0007669"/>
    <property type="project" value="InterPro"/>
</dbReference>
<dbReference type="PANTHER" id="PTHR11141:SF0">
    <property type="entry name" value="PROTEIN TRANSPORT PROTEIN SEC23"/>
    <property type="match status" value="1"/>
</dbReference>
<dbReference type="PANTHER" id="PTHR11141">
    <property type="entry name" value="PROTEIN TRANSPORT PROTEIN SEC23"/>
    <property type="match status" value="1"/>
</dbReference>
<comment type="similarity">
    <text evidence="1">Belongs to the SEC23/SEC24 family. SEC23 subfamily.</text>
</comment>
<protein>
    <recommendedName>
        <fullName evidence="1">Protein transport protein SEC23</fullName>
    </recommendedName>
</protein>
<evidence type="ECO:0000256" key="2">
    <source>
        <dbReference type="SAM" id="MobiDB-lite"/>
    </source>
</evidence>
<dbReference type="WBParaSite" id="HPBE_0000657401-mRNA-1">
    <property type="protein sequence ID" value="HPBE_0000657401-mRNA-1"/>
    <property type="gene ID" value="HPBE_0000657401"/>
</dbReference>
<reference evidence="5 6" key="1">
    <citation type="submission" date="2018-11" db="EMBL/GenBank/DDBJ databases">
        <authorList>
            <consortium name="Pathogen Informatics"/>
        </authorList>
    </citation>
    <scope>NUCLEOTIDE SEQUENCE [LARGE SCALE GENOMIC DNA]</scope>
</reference>
<keyword evidence="1" id="KW-0968">Cytoplasmic vesicle</keyword>
<dbReference type="InterPro" id="IPR006896">
    <property type="entry name" value="Sec23/24_trunk_dom"/>
</dbReference>
<evidence type="ECO:0000256" key="1">
    <source>
        <dbReference type="RuleBase" id="RU365030"/>
    </source>
</evidence>
<dbReference type="SUPFAM" id="SSF53300">
    <property type="entry name" value="vWA-like"/>
    <property type="match status" value="1"/>
</dbReference>
<dbReference type="Proteomes" id="UP000050761">
    <property type="component" value="Unassembled WGS sequence"/>
</dbReference>
<proteinExistence type="inferred from homology"/>
<reference evidence="7" key="2">
    <citation type="submission" date="2019-09" db="UniProtKB">
        <authorList>
            <consortium name="WormBaseParasite"/>
        </authorList>
    </citation>
    <scope>IDENTIFICATION</scope>
</reference>
<evidence type="ECO:0000313" key="7">
    <source>
        <dbReference type="WBParaSite" id="HPBE_0000657401-mRNA-1"/>
    </source>
</evidence>
<comment type="function">
    <text evidence="1">Component of the coat protein complex II (COPII) which promotes the formation of transport vesicles from the endoplasmic reticulum (ER). The coat has two main functions, the physical deformation of the endoplasmic reticulum membrane into vesicles and the selection of cargo molecules.</text>
</comment>
<dbReference type="EMBL" id="UZAH01025694">
    <property type="protein sequence ID" value="VDO68823.1"/>
    <property type="molecule type" value="Genomic_DNA"/>
</dbReference>
<dbReference type="AlphaFoldDB" id="A0A183FI85"/>
<evidence type="ECO:0000259" key="3">
    <source>
        <dbReference type="Pfam" id="PF04811"/>
    </source>
</evidence>
<keyword evidence="1" id="KW-0862">Zinc</keyword>
<sequence>MRTLGSLFVEKKKLHQDCGSFSSWPESMVAMEFEEMQDILLRNFAGIERCLLFQGTKEVAQKQLKDILAMNVGGCGRVGPGGIQQNAAPVGSPMPMGGPRPGGPLPPGGAPNAAYPSGPVGAPAPGGAPHPTFNKFLQPISECDESINDIIDQINVDRWPVPQGHRPLRATGAALAVAVTLLEQCFPNTGARIMTFIGGACTHGPGAVVGEELKTPIRSWHSIKEDNAVFLKKATKFYDSLAGRAVKNGHAIDVYSCALDQTGLLEMKNCFNSTGGSVVMGDSFNSSLFKQTYQRAFDKDANGQLKMGFNATMEVKTGNGLRIEGVLGCCASGNVRNACVSDTEMGIGNTCQWKFCSLTPRTTLCVLFEISAQHGSAVAQGARGMVQFVTQYQHADGRKRIRVTTTCRSWADMATQQPNIAYGFDQVSERCSSSWQVFLTHSSRCTALVERFACRLVICPCDYWPRRTLVADTLRLADEGL</sequence>
<evidence type="ECO:0000313" key="6">
    <source>
        <dbReference type="Proteomes" id="UP000050761"/>
    </source>
</evidence>
<feature type="compositionally biased region" description="Pro residues" evidence="2">
    <location>
        <begin position="96"/>
        <end position="109"/>
    </location>
</feature>
<comment type="subcellular location">
    <subcellularLocation>
        <location evidence="1">Cytoplasmic vesicle</location>
        <location evidence="1">COPII-coated vesicle membrane</location>
        <topology evidence="1">Peripheral membrane protein</topology>
        <orientation evidence="1">Cytoplasmic side</orientation>
    </subcellularLocation>
    <subcellularLocation>
        <location evidence="1">Endoplasmic reticulum membrane</location>
        <topology evidence="1">Peripheral membrane protein</topology>
        <orientation evidence="1">Cytoplasmic side</orientation>
    </subcellularLocation>
</comment>
<keyword evidence="1" id="KW-0963">Cytoplasm</keyword>
<keyword evidence="1" id="KW-0931">ER-Golgi transport</keyword>
<dbReference type="Gene3D" id="3.40.50.410">
    <property type="entry name" value="von Willebrand factor, type A domain"/>
    <property type="match status" value="1"/>
</dbReference>
<dbReference type="GO" id="GO:0005096">
    <property type="term" value="F:GTPase activator activity"/>
    <property type="evidence" value="ECO:0007669"/>
    <property type="project" value="TreeGrafter"/>
</dbReference>
<feature type="region of interest" description="Disordered" evidence="2">
    <location>
        <begin position="90"/>
        <end position="130"/>
    </location>
</feature>
<keyword evidence="1" id="KW-0256">Endoplasmic reticulum</keyword>
<evidence type="ECO:0000259" key="4">
    <source>
        <dbReference type="Pfam" id="PF08033"/>
    </source>
</evidence>
<dbReference type="InterPro" id="IPR037364">
    <property type="entry name" value="Sec23"/>
</dbReference>
<name>A0A183FI85_HELPZ</name>
<feature type="domain" description="Sec23/Sec24 trunk" evidence="3">
    <location>
        <begin position="54"/>
        <end position="297"/>
    </location>
</feature>
<dbReference type="Pfam" id="PF04811">
    <property type="entry name" value="Sec23_trunk"/>
    <property type="match status" value="1"/>
</dbReference>
<dbReference type="OrthoDB" id="10256289at2759"/>
<feature type="compositionally biased region" description="Low complexity" evidence="2">
    <location>
        <begin position="110"/>
        <end position="130"/>
    </location>
</feature>
<keyword evidence="6" id="KW-1185">Reference proteome</keyword>
<dbReference type="Pfam" id="PF08033">
    <property type="entry name" value="Sec23_BS"/>
    <property type="match status" value="1"/>
</dbReference>
<dbReference type="InterPro" id="IPR036465">
    <property type="entry name" value="vWFA_dom_sf"/>
</dbReference>
<dbReference type="GO" id="GO:0046872">
    <property type="term" value="F:metal ion binding"/>
    <property type="evidence" value="ECO:0007669"/>
    <property type="project" value="UniProtKB-KW"/>
</dbReference>
<keyword evidence="1" id="KW-0653">Protein transport</keyword>
<accession>A0A3P7YVJ9</accession>
<keyword evidence="1" id="KW-0472">Membrane</keyword>
<accession>A0A183FI85</accession>
<dbReference type="GO" id="GO:0030127">
    <property type="term" value="C:COPII vesicle coat"/>
    <property type="evidence" value="ECO:0007669"/>
    <property type="project" value="InterPro"/>
</dbReference>
<dbReference type="GO" id="GO:0090110">
    <property type="term" value="P:COPII-coated vesicle cargo loading"/>
    <property type="evidence" value="ECO:0007669"/>
    <property type="project" value="TreeGrafter"/>
</dbReference>
<dbReference type="GO" id="GO:0070971">
    <property type="term" value="C:endoplasmic reticulum exit site"/>
    <property type="evidence" value="ECO:0007669"/>
    <property type="project" value="TreeGrafter"/>
</dbReference>
<dbReference type="GO" id="GO:0005789">
    <property type="term" value="C:endoplasmic reticulum membrane"/>
    <property type="evidence" value="ECO:0007669"/>
    <property type="project" value="UniProtKB-SubCell"/>
</dbReference>
<evidence type="ECO:0000313" key="5">
    <source>
        <dbReference type="EMBL" id="VDO68823.1"/>
    </source>
</evidence>
<dbReference type="FunFam" id="2.60.40.1670:FF:000006">
    <property type="entry name" value="Protein transport protein SEC23"/>
    <property type="match status" value="1"/>
</dbReference>
<gene>
    <name evidence="5" type="ORF">HPBE_LOCUS6575</name>
</gene>
<organism evidence="6 7">
    <name type="scientific">Heligmosomoides polygyrus</name>
    <name type="common">Parasitic roundworm</name>
    <dbReference type="NCBI Taxonomy" id="6339"/>
    <lineage>
        <taxon>Eukaryota</taxon>
        <taxon>Metazoa</taxon>
        <taxon>Ecdysozoa</taxon>
        <taxon>Nematoda</taxon>
        <taxon>Chromadorea</taxon>
        <taxon>Rhabditida</taxon>
        <taxon>Rhabditina</taxon>
        <taxon>Rhabditomorpha</taxon>
        <taxon>Strongyloidea</taxon>
        <taxon>Heligmosomidae</taxon>
        <taxon>Heligmosomoides</taxon>
    </lineage>
</organism>
<keyword evidence="1" id="KW-0479">Metal-binding</keyword>
<keyword evidence="1" id="KW-0813">Transport</keyword>
<dbReference type="InterPro" id="IPR012990">
    <property type="entry name" value="Beta-sandwich_Sec23_24"/>
</dbReference>